<reference evidence="1" key="1">
    <citation type="submission" date="2018-04" db="EMBL/GenBank/DDBJ databases">
        <title>Whole genome sequencing of Hypsizygus marmoreus.</title>
        <authorList>
            <person name="Choi I.-G."/>
            <person name="Min B."/>
            <person name="Kim J.-G."/>
            <person name="Kim S."/>
            <person name="Oh Y.-L."/>
            <person name="Kong W.-S."/>
            <person name="Park H."/>
            <person name="Jeong J."/>
            <person name="Song E.-S."/>
        </authorList>
    </citation>
    <scope>NUCLEOTIDE SEQUENCE [LARGE SCALE GENOMIC DNA]</scope>
    <source>
        <strain evidence="1">51987-8</strain>
    </source>
</reference>
<dbReference type="SUPFAM" id="SSF52047">
    <property type="entry name" value="RNI-like"/>
    <property type="match status" value="1"/>
</dbReference>
<dbReference type="OrthoDB" id="3353982at2759"/>
<evidence type="ECO:0000313" key="2">
    <source>
        <dbReference type="Proteomes" id="UP000076154"/>
    </source>
</evidence>
<keyword evidence="2" id="KW-1185">Reference proteome</keyword>
<dbReference type="InParanoid" id="A0A369K1G6"/>
<dbReference type="AlphaFoldDB" id="A0A369K1G6"/>
<dbReference type="InterPro" id="IPR032675">
    <property type="entry name" value="LRR_dom_sf"/>
</dbReference>
<dbReference type="Gene3D" id="3.80.10.10">
    <property type="entry name" value="Ribonuclease Inhibitor"/>
    <property type="match status" value="1"/>
</dbReference>
<comment type="caution">
    <text evidence="1">The sequence shown here is derived from an EMBL/GenBank/DDBJ whole genome shotgun (WGS) entry which is preliminary data.</text>
</comment>
<accession>A0A369K1G6</accession>
<protein>
    <recommendedName>
        <fullName evidence="3">F-box domain-containing protein</fullName>
    </recommendedName>
</protein>
<organism evidence="1 2">
    <name type="scientific">Hypsizygus marmoreus</name>
    <name type="common">White beech mushroom</name>
    <name type="synonym">Agaricus marmoreus</name>
    <dbReference type="NCBI Taxonomy" id="39966"/>
    <lineage>
        <taxon>Eukaryota</taxon>
        <taxon>Fungi</taxon>
        <taxon>Dikarya</taxon>
        <taxon>Basidiomycota</taxon>
        <taxon>Agaricomycotina</taxon>
        <taxon>Agaricomycetes</taxon>
        <taxon>Agaricomycetidae</taxon>
        <taxon>Agaricales</taxon>
        <taxon>Tricholomatineae</taxon>
        <taxon>Lyophyllaceae</taxon>
        <taxon>Hypsizygus</taxon>
    </lineage>
</organism>
<proteinExistence type="predicted"/>
<dbReference type="EMBL" id="LUEZ02000010">
    <property type="protein sequence ID" value="RDB28459.1"/>
    <property type="molecule type" value="Genomic_DNA"/>
</dbReference>
<evidence type="ECO:0000313" key="1">
    <source>
        <dbReference type="EMBL" id="RDB28459.1"/>
    </source>
</evidence>
<dbReference type="Proteomes" id="UP000076154">
    <property type="component" value="Unassembled WGS sequence"/>
</dbReference>
<name>A0A369K1G6_HYPMA</name>
<evidence type="ECO:0008006" key="3">
    <source>
        <dbReference type="Google" id="ProtNLM"/>
    </source>
</evidence>
<sequence>MSPSIIDRLPTELYSAILSHVPSNALQQTVLSLTRALPLSPIPQHHLFESIRILHPDQAVRLNHRLRSGRRKQDKNSSGNQNTFDASGLIRKFSVETWQVDADVLINLIRMLPNLESLILWIGPSNFAPEHLEELFLNRMPNLRYLSLRFRPYVQKANYYQFLKGAYFDSTLLGLSAWPATPQSLPILSIVQDPFTPDPAVTTQRFAQPIVFFRLDLHLSLLIHSPFTSSLKSLRLRIPARPIVHPLTTIYRTPNPTPNTPAHHPAPLELLDISTCNVPESDLEALLIHFPHLKHLVLDECTSLLRGGSPQATGLELEWWEALGRRCALAGVKKAREREKKLRAWLEAASRNHVVEVQGGNHEGPPQGKRPRRGRKGLATATISLRASNSPPRAGPSTSALAGSVPRHYGPIPKVHIVPPLPSLRSLCMHPTSIASTPVVMNAETRIRVLAEFEQGWNDGLRVIWEKRGRLGMSFTRMPEEGVKPRFLRFKTDVDAVGSGKGEGEGFEGLEDVRPGDERMLFWPGGGEGSQVLWRGGVPVVCLAGSSREAEGHVEGCGHSVAWDTWEDWM</sequence>
<gene>
    <name evidence="1" type="ORF">Hypma_016032</name>
</gene>